<dbReference type="InterPro" id="IPR011701">
    <property type="entry name" value="MFS"/>
</dbReference>
<keyword evidence="4 7" id="KW-0812">Transmembrane</keyword>
<dbReference type="PANTHER" id="PTHR43266">
    <property type="entry name" value="MACROLIDE-EFFLUX PROTEIN"/>
    <property type="match status" value="1"/>
</dbReference>
<name>A0ABZ0L909_9BACL</name>
<reference evidence="8 9" key="1">
    <citation type="submission" date="2023-06" db="EMBL/GenBank/DDBJ databases">
        <title>Sporosarcina sp. nov., isolated from Korean tranditional fermented seafood 'Jeotgal'.</title>
        <authorList>
            <person name="Yang A.I."/>
            <person name="Shin N.-R."/>
        </authorList>
    </citation>
    <scope>NUCLEOTIDE SEQUENCE [LARGE SCALE GENOMIC DNA]</scope>
    <source>
        <strain evidence="8 9">T2O-4</strain>
    </source>
</reference>
<keyword evidence="5 7" id="KW-1133">Transmembrane helix</keyword>
<feature type="transmembrane region" description="Helical" evidence="7">
    <location>
        <begin position="305"/>
        <end position="326"/>
    </location>
</feature>
<dbReference type="RefSeq" id="WP_317970669.1">
    <property type="nucleotide sequence ID" value="NZ_CP129118.1"/>
</dbReference>
<protein>
    <submittedName>
        <fullName evidence="8">MFS transporter</fullName>
    </submittedName>
</protein>
<evidence type="ECO:0000256" key="5">
    <source>
        <dbReference type="ARBA" id="ARBA00022989"/>
    </source>
</evidence>
<evidence type="ECO:0000256" key="1">
    <source>
        <dbReference type="ARBA" id="ARBA00004651"/>
    </source>
</evidence>
<dbReference type="InterPro" id="IPR036259">
    <property type="entry name" value="MFS_trans_sf"/>
</dbReference>
<feature type="transmembrane region" description="Helical" evidence="7">
    <location>
        <begin position="279"/>
        <end position="299"/>
    </location>
</feature>
<feature type="transmembrane region" description="Helical" evidence="7">
    <location>
        <begin position="252"/>
        <end position="272"/>
    </location>
</feature>
<feature type="transmembrane region" description="Helical" evidence="7">
    <location>
        <begin position="40"/>
        <end position="60"/>
    </location>
</feature>
<sequence>MWRNRNVWIILTGEMIAGLGLWTGIIGNLEFLQEKIPSDFVKAVILSIGLLAGIIAGPTAGRIIDQSRKKTVLIIAGLGRMISVLFMLLAIATGSVWWMIAFIVSIQISATFYFPALQSAIPLVVKDKDLLTMNGMHMNVATIARVAGTALAGIMLVYWSLASLYWVSLLAYGLLLFFTMALKIDEGKGSSQAGNEKREKSGFMDVFPVLKAYPTVGMTLVMTMIPLLFLGSFNLIVINLSEIQDSASIKGLVYTFEGIAFMIGSFAVKYIARKWKTTVILFFFATMVAVAEFMLYFAASMTITLSAFAVLGFALGCFFPTAMVIFQKQMPKEFHGRFFSFRNMLERVMFQIVLLSTGAFLDLVGLQTMVIIFGVISLSMTAIFFIQMKRRNIILDEPEIEPVTNPAAEIV</sequence>
<evidence type="ECO:0000256" key="6">
    <source>
        <dbReference type="ARBA" id="ARBA00023136"/>
    </source>
</evidence>
<feature type="transmembrane region" description="Helical" evidence="7">
    <location>
        <begin position="138"/>
        <end position="158"/>
    </location>
</feature>
<evidence type="ECO:0000256" key="7">
    <source>
        <dbReference type="SAM" id="Phobius"/>
    </source>
</evidence>
<feature type="transmembrane region" description="Helical" evidence="7">
    <location>
        <begin position="7"/>
        <end position="28"/>
    </location>
</feature>
<keyword evidence="6 7" id="KW-0472">Membrane</keyword>
<keyword evidence="3" id="KW-1003">Cell membrane</keyword>
<evidence type="ECO:0000313" key="9">
    <source>
        <dbReference type="Proteomes" id="UP001303902"/>
    </source>
</evidence>
<dbReference type="CDD" id="cd06173">
    <property type="entry name" value="MFS_MefA_like"/>
    <property type="match status" value="1"/>
</dbReference>
<proteinExistence type="predicted"/>
<dbReference type="PANTHER" id="PTHR43266:SF7">
    <property type="entry name" value="TRANSPORTER, PUTATIVE-RELATED"/>
    <property type="match status" value="1"/>
</dbReference>
<comment type="subcellular location">
    <subcellularLocation>
        <location evidence="1">Cell membrane</location>
        <topology evidence="1">Multi-pass membrane protein</topology>
    </subcellularLocation>
</comment>
<gene>
    <name evidence="8" type="ORF">QWT69_07920</name>
</gene>
<dbReference type="Proteomes" id="UP001303902">
    <property type="component" value="Chromosome"/>
</dbReference>
<organism evidence="8 9">
    <name type="scientific">Sporosarcina oncorhynchi</name>
    <dbReference type="NCBI Taxonomy" id="3056444"/>
    <lineage>
        <taxon>Bacteria</taxon>
        <taxon>Bacillati</taxon>
        <taxon>Bacillota</taxon>
        <taxon>Bacilli</taxon>
        <taxon>Bacillales</taxon>
        <taxon>Caryophanaceae</taxon>
        <taxon>Sporosarcina</taxon>
    </lineage>
</organism>
<dbReference type="EMBL" id="CP129118">
    <property type="protein sequence ID" value="WOV89020.1"/>
    <property type="molecule type" value="Genomic_DNA"/>
</dbReference>
<accession>A0ABZ0L909</accession>
<dbReference type="Gene3D" id="1.20.1250.20">
    <property type="entry name" value="MFS general substrate transporter like domains"/>
    <property type="match status" value="1"/>
</dbReference>
<keyword evidence="9" id="KW-1185">Reference proteome</keyword>
<keyword evidence="2" id="KW-0813">Transport</keyword>
<feature type="transmembrane region" description="Helical" evidence="7">
    <location>
        <begin position="370"/>
        <end position="386"/>
    </location>
</feature>
<evidence type="ECO:0000256" key="2">
    <source>
        <dbReference type="ARBA" id="ARBA00022448"/>
    </source>
</evidence>
<evidence type="ECO:0000256" key="3">
    <source>
        <dbReference type="ARBA" id="ARBA00022475"/>
    </source>
</evidence>
<dbReference type="SUPFAM" id="SSF103473">
    <property type="entry name" value="MFS general substrate transporter"/>
    <property type="match status" value="1"/>
</dbReference>
<evidence type="ECO:0000313" key="8">
    <source>
        <dbReference type="EMBL" id="WOV89020.1"/>
    </source>
</evidence>
<feature type="transmembrane region" description="Helical" evidence="7">
    <location>
        <begin position="72"/>
        <end position="91"/>
    </location>
</feature>
<dbReference type="Pfam" id="PF07690">
    <property type="entry name" value="MFS_1"/>
    <property type="match status" value="1"/>
</dbReference>
<feature type="transmembrane region" description="Helical" evidence="7">
    <location>
        <begin position="97"/>
        <end position="117"/>
    </location>
</feature>
<evidence type="ECO:0000256" key="4">
    <source>
        <dbReference type="ARBA" id="ARBA00022692"/>
    </source>
</evidence>
<feature type="transmembrane region" description="Helical" evidence="7">
    <location>
        <begin position="220"/>
        <end position="240"/>
    </location>
</feature>